<dbReference type="Proteomes" id="UP001501581">
    <property type="component" value="Unassembled WGS sequence"/>
</dbReference>
<feature type="signal peptide" evidence="2">
    <location>
        <begin position="1"/>
        <end position="23"/>
    </location>
</feature>
<sequence>MFKFPRALVPAVCAVLLANGCSAGGSETERSKAAPSSTPQTDTGTATDTEGADTWSWRVVAQDPRTNRGYLHASKRYLLEADSSQTMRVNDRKKESPVAAVTVPPGEHLEQVDLSERWLTWVTVENSDDPSVTHWVRRLPHGSPQRIEDIAKAPRPQWPPTQALAGSLLTYTAGAMHRRCAVTLDLETGTHEKVMCVRHRKTGIGMPRLSEAGVVVNTQSEDGTPNGCNRAWVRRADDATATELPAQLPCAAFTGAVSSSTTVWNEQYDEDAPDVGAFYGLDGPEVVPLGDGDAGSEIACGDWVYWTDHAGEVGRLKRWRPGTDVEVVYRNSKRWLLVASPRCRDDRITLLQSANGQGEDQLIEALIPDE</sequence>
<organism evidence="3 4">
    <name type="scientific">Nocardioides dubius</name>
    <dbReference type="NCBI Taxonomy" id="317019"/>
    <lineage>
        <taxon>Bacteria</taxon>
        <taxon>Bacillati</taxon>
        <taxon>Actinomycetota</taxon>
        <taxon>Actinomycetes</taxon>
        <taxon>Propionibacteriales</taxon>
        <taxon>Nocardioidaceae</taxon>
        <taxon>Nocardioides</taxon>
    </lineage>
</organism>
<evidence type="ECO:0000313" key="3">
    <source>
        <dbReference type="EMBL" id="GAA1102193.1"/>
    </source>
</evidence>
<feature type="chain" id="PRO_5046097533" evidence="2">
    <location>
        <begin position="24"/>
        <end position="370"/>
    </location>
</feature>
<feature type="region of interest" description="Disordered" evidence="1">
    <location>
        <begin position="24"/>
        <end position="53"/>
    </location>
</feature>
<protein>
    <submittedName>
        <fullName evidence="3">Uncharacterized protein</fullName>
    </submittedName>
</protein>
<evidence type="ECO:0000256" key="1">
    <source>
        <dbReference type="SAM" id="MobiDB-lite"/>
    </source>
</evidence>
<keyword evidence="2" id="KW-0732">Signal</keyword>
<dbReference type="EMBL" id="BAAALG010000008">
    <property type="protein sequence ID" value="GAA1102193.1"/>
    <property type="molecule type" value="Genomic_DNA"/>
</dbReference>
<gene>
    <name evidence="3" type="ORF">GCM10009668_20820</name>
</gene>
<evidence type="ECO:0000313" key="4">
    <source>
        <dbReference type="Proteomes" id="UP001501581"/>
    </source>
</evidence>
<accession>A0ABN1TTF1</accession>
<name>A0ABN1TTF1_9ACTN</name>
<proteinExistence type="predicted"/>
<evidence type="ECO:0000256" key="2">
    <source>
        <dbReference type="SAM" id="SignalP"/>
    </source>
</evidence>
<reference evidence="3 4" key="1">
    <citation type="journal article" date="2019" name="Int. J. Syst. Evol. Microbiol.">
        <title>The Global Catalogue of Microorganisms (GCM) 10K type strain sequencing project: providing services to taxonomists for standard genome sequencing and annotation.</title>
        <authorList>
            <consortium name="The Broad Institute Genomics Platform"/>
            <consortium name="The Broad Institute Genome Sequencing Center for Infectious Disease"/>
            <person name="Wu L."/>
            <person name="Ma J."/>
        </authorList>
    </citation>
    <scope>NUCLEOTIDE SEQUENCE [LARGE SCALE GENOMIC DNA]</scope>
    <source>
        <strain evidence="3 4">JCM 13008</strain>
    </source>
</reference>
<keyword evidence="4" id="KW-1185">Reference proteome</keyword>
<feature type="compositionally biased region" description="Low complexity" evidence="1">
    <location>
        <begin position="41"/>
        <end position="53"/>
    </location>
</feature>
<comment type="caution">
    <text evidence="3">The sequence shown here is derived from an EMBL/GenBank/DDBJ whole genome shotgun (WGS) entry which is preliminary data.</text>
</comment>